<dbReference type="AlphaFoldDB" id="A0A8S9KNH6"/>
<evidence type="ECO:0000313" key="1">
    <source>
        <dbReference type="EMBL" id="KAF2594896.1"/>
    </source>
</evidence>
<dbReference type="EMBL" id="QGKY02000164">
    <property type="protein sequence ID" value="KAF2594896.1"/>
    <property type="molecule type" value="Genomic_DNA"/>
</dbReference>
<dbReference type="Proteomes" id="UP000712281">
    <property type="component" value="Unassembled WGS sequence"/>
</dbReference>
<organism evidence="1">
    <name type="scientific">Brassica cretica</name>
    <name type="common">Mustard</name>
    <dbReference type="NCBI Taxonomy" id="69181"/>
    <lineage>
        <taxon>Eukaryota</taxon>
        <taxon>Viridiplantae</taxon>
        <taxon>Streptophyta</taxon>
        <taxon>Embryophyta</taxon>
        <taxon>Tracheophyta</taxon>
        <taxon>Spermatophyta</taxon>
        <taxon>Magnoliopsida</taxon>
        <taxon>eudicotyledons</taxon>
        <taxon>Gunneridae</taxon>
        <taxon>Pentapetalae</taxon>
        <taxon>rosids</taxon>
        <taxon>malvids</taxon>
        <taxon>Brassicales</taxon>
        <taxon>Brassicaceae</taxon>
        <taxon>Brassiceae</taxon>
        <taxon>Brassica</taxon>
    </lineage>
</organism>
<accession>A0A8S9KNH6</accession>
<name>A0A8S9KNH6_BRACR</name>
<sequence>MQPRDSSNRASIGIRWVVSIGNKLAVSIDVGWAVSIDASHWQCLIQYLQEVL</sequence>
<protein>
    <submittedName>
        <fullName evidence="1">Uncharacterized protein</fullName>
    </submittedName>
</protein>
<gene>
    <name evidence="2" type="ORF">F2Q68_00043229</name>
    <name evidence="1" type="ORF">F2Q70_00042452</name>
</gene>
<evidence type="ECO:0000313" key="2">
    <source>
        <dbReference type="EMBL" id="KAF2607010.1"/>
    </source>
</evidence>
<proteinExistence type="predicted"/>
<comment type="caution">
    <text evidence="1">The sequence shown here is derived from an EMBL/GenBank/DDBJ whole genome shotgun (WGS) entry which is preliminary data.</text>
</comment>
<reference evidence="1" key="1">
    <citation type="submission" date="2019-12" db="EMBL/GenBank/DDBJ databases">
        <title>Genome sequencing and annotation of Brassica cretica.</title>
        <authorList>
            <person name="Studholme D.J."/>
            <person name="Sarris P.F."/>
        </authorList>
    </citation>
    <scope>NUCLEOTIDE SEQUENCE</scope>
    <source>
        <strain evidence="2">PFS-001/15</strain>
        <strain evidence="1">PFS-102/07</strain>
        <tissue evidence="1">Leaf</tissue>
    </source>
</reference>
<dbReference type="EMBL" id="QGKW02000276">
    <property type="protein sequence ID" value="KAF2607010.1"/>
    <property type="molecule type" value="Genomic_DNA"/>
</dbReference>